<evidence type="ECO:0000313" key="2">
    <source>
        <dbReference type="Proteomes" id="UP000606193"/>
    </source>
</evidence>
<keyword evidence="2" id="KW-1185">Reference proteome</keyword>
<reference evidence="1 2" key="1">
    <citation type="submission" date="2020-08" db="EMBL/GenBank/DDBJ databases">
        <title>Genome public.</title>
        <authorList>
            <person name="Liu C."/>
            <person name="Sun Q."/>
        </authorList>
    </citation>
    <scope>NUCLEOTIDE SEQUENCE [LARGE SCALE GENOMIC DNA]</scope>
    <source>
        <strain evidence="1 2">NSJ-37</strain>
    </source>
</reference>
<dbReference type="EMBL" id="JACRSX010000035">
    <property type="protein sequence ID" value="MBC8563648.1"/>
    <property type="molecule type" value="Genomic_DNA"/>
</dbReference>
<proteinExistence type="predicted"/>
<evidence type="ECO:0000313" key="1">
    <source>
        <dbReference type="EMBL" id="MBC8563648.1"/>
    </source>
</evidence>
<organism evidence="1 2">
    <name type="scientific">Jutongia huaianensis</name>
    <dbReference type="NCBI Taxonomy" id="2763668"/>
    <lineage>
        <taxon>Bacteria</taxon>
        <taxon>Bacillati</taxon>
        <taxon>Bacillota</taxon>
        <taxon>Clostridia</taxon>
        <taxon>Lachnospirales</taxon>
        <taxon>Lachnospiraceae</taxon>
        <taxon>Jutongia</taxon>
    </lineage>
</organism>
<sequence>MTGFNQGAVTAEQQGEMLISMFRDIKKADCAGGLVFVWEDEWFKRTWNTMDYTNSDYRAYWNDVQTSEQHFGLMEYISAECNPIPVLDGKLNDWNEHDILLQKGVVRVYAKCDSTYLYLAVENPSADFTKAGNNIYFDINPNEGCSNYGEHKFPVKADFILHMEGKNNTRMLVDTASDPYIRASKEWMDLDLKQDKKDSFHRIYLIIDRSLTYPQTGKKVPVQKEETGHLRYGKVDEENEIGDVLTDFYYKDSVFEARIPWGLLGFSAPSVKEINNIKDNTTMTVEGIDIGYLSENEDLGEKLFSWDNWEQAVYKPHLRKSYYMLQEYLKDN</sequence>
<dbReference type="Proteomes" id="UP000606193">
    <property type="component" value="Unassembled WGS sequence"/>
</dbReference>
<name>A0ABR7N6P5_9FIRM</name>
<gene>
    <name evidence="1" type="ORF">H8704_13670</name>
</gene>
<dbReference type="RefSeq" id="WP_249298637.1">
    <property type="nucleotide sequence ID" value="NZ_JACRSX010000035.1"/>
</dbReference>
<protein>
    <submittedName>
        <fullName evidence="1">Uncharacterized protein</fullName>
    </submittedName>
</protein>
<accession>A0ABR7N6P5</accession>
<comment type="caution">
    <text evidence="1">The sequence shown here is derived from an EMBL/GenBank/DDBJ whole genome shotgun (WGS) entry which is preliminary data.</text>
</comment>